<protein>
    <recommendedName>
        <fullName evidence="2">DUF8196 domain-containing protein</fullName>
    </recommendedName>
</protein>
<organism evidence="3 4">
    <name type="scientific">Candidatus Scalindua rubra</name>
    <dbReference type="NCBI Taxonomy" id="1872076"/>
    <lineage>
        <taxon>Bacteria</taxon>
        <taxon>Pseudomonadati</taxon>
        <taxon>Planctomycetota</taxon>
        <taxon>Candidatus Brocadiia</taxon>
        <taxon>Candidatus Brocadiales</taxon>
        <taxon>Candidatus Scalinduaceae</taxon>
        <taxon>Candidatus Scalindua</taxon>
    </lineage>
</organism>
<evidence type="ECO:0000259" key="2">
    <source>
        <dbReference type="Pfam" id="PF26618"/>
    </source>
</evidence>
<evidence type="ECO:0000313" key="4">
    <source>
        <dbReference type="Proteomes" id="UP000094056"/>
    </source>
</evidence>
<dbReference type="Proteomes" id="UP000094056">
    <property type="component" value="Unassembled WGS sequence"/>
</dbReference>
<reference evidence="3 4" key="1">
    <citation type="submission" date="2016-07" db="EMBL/GenBank/DDBJ databases">
        <title>Draft genome of Scalindua rubra, obtained from a brine-seawater interface in the Red Sea, sheds light on salt adaptation in anammox bacteria.</title>
        <authorList>
            <person name="Speth D.R."/>
            <person name="Lagkouvardos I."/>
            <person name="Wang Y."/>
            <person name="Qian P.-Y."/>
            <person name="Dutilh B.E."/>
            <person name="Jetten M.S."/>
        </authorList>
    </citation>
    <scope>NUCLEOTIDE SEQUENCE [LARGE SCALE GENOMIC DNA]</scope>
    <source>
        <strain evidence="3">BSI-1</strain>
    </source>
</reference>
<evidence type="ECO:0000313" key="3">
    <source>
        <dbReference type="EMBL" id="ODS34303.1"/>
    </source>
</evidence>
<evidence type="ECO:0000256" key="1">
    <source>
        <dbReference type="SAM" id="Coils"/>
    </source>
</evidence>
<name>A0A1E3XF95_9BACT</name>
<feature type="domain" description="DUF8196" evidence="2">
    <location>
        <begin position="103"/>
        <end position="223"/>
    </location>
</feature>
<dbReference type="Pfam" id="PF26618">
    <property type="entry name" value="DUF8196"/>
    <property type="match status" value="1"/>
</dbReference>
<dbReference type="PATRIC" id="fig|1872076.5.peg.642"/>
<dbReference type="EMBL" id="MAYW01000009">
    <property type="protein sequence ID" value="ODS34303.1"/>
    <property type="molecule type" value="Genomic_DNA"/>
</dbReference>
<proteinExistence type="predicted"/>
<comment type="caution">
    <text evidence="3">The sequence shown here is derived from an EMBL/GenBank/DDBJ whole genome shotgun (WGS) entry which is preliminary data.</text>
</comment>
<gene>
    <name evidence="3" type="ORF">SCARUB_00562</name>
</gene>
<accession>A0A1E3XF95</accession>
<dbReference type="AlphaFoldDB" id="A0A1E3XF95"/>
<sequence length="226" mass="26142">MYKLSEIKEKLEKVFDKKQANVLTDVIVDAYGDLVKSSDFNELKTIVKELAEAQKRTEVRIEELAEAQKETEKEIRLLAIGLDETRGEIGGLSRSVSYGFENEAYRMLPNVLKKNYGIELREKLIRKEIGGEEINIFGKAKKDGRDVLIVGEVKLRLDDRRMKRKEGDIFKRLDEKVTTVMEEYKGKMEEYKGKEVVRVLITHFATRGFMKKAKESGVIVVQSFEW</sequence>
<feature type="coiled-coil region" evidence="1">
    <location>
        <begin position="47"/>
        <end position="74"/>
    </location>
</feature>
<keyword evidence="1" id="KW-0175">Coiled coil</keyword>
<dbReference type="InterPro" id="IPR058509">
    <property type="entry name" value="DUF8196"/>
</dbReference>